<dbReference type="InterPro" id="IPR010488">
    <property type="entry name" value="Zeta_toxin_domain"/>
</dbReference>
<sequence length="309" mass="33729">MAIPLSDLAAAGQQQQPKAATTQATLASLVPQPPQLSQSGNPIESAYFDRLDKDYDGLKAEYAQLTNEKGENTTRGGRLLNTDEARELSPEYRADRTRSADVHEPSSSFVKQMYAEKLSNPTPSGMSNLVLFTAGGTGAGKTTGLQMVEGEHPSLKSAEIVYDTNMNTFDSAEKKVKQALEAGRKVGIVYTYRDPVEALEQGALKRASRMEADTGTGRTVPLNEHFKTHAGVRDVMDRLQAKYGDDHRFHIMAIDNSRGQGNAVVSSLDKLPKIDHTQVRKGLNDALENAYRTGKISRAIYEGTRGNAR</sequence>
<evidence type="ECO:0000259" key="4">
    <source>
        <dbReference type="Pfam" id="PF06414"/>
    </source>
</evidence>
<keyword evidence="1" id="KW-0547">Nucleotide-binding</keyword>
<evidence type="ECO:0000256" key="2">
    <source>
        <dbReference type="ARBA" id="ARBA00022840"/>
    </source>
</evidence>
<organism evidence="5">
    <name type="scientific">uncultured Caudovirales phage</name>
    <dbReference type="NCBI Taxonomy" id="2100421"/>
    <lineage>
        <taxon>Viruses</taxon>
        <taxon>Duplodnaviria</taxon>
        <taxon>Heunggongvirae</taxon>
        <taxon>Uroviricota</taxon>
        <taxon>Caudoviricetes</taxon>
        <taxon>Peduoviridae</taxon>
        <taxon>Maltschvirus</taxon>
        <taxon>Maltschvirus maltsch</taxon>
    </lineage>
</organism>
<reference evidence="5" key="1">
    <citation type="submission" date="2020-04" db="EMBL/GenBank/DDBJ databases">
        <authorList>
            <person name="Chiriac C."/>
            <person name="Salcher M."/>
            <person name="Ghai R."/>
            <person name="Kavagutti S V."/>
        </authorList>
    </citation>
    <scope>NUCLEOTIDE SEQUENCE</scope>
</reference>
<feature type="domain" description="Zeta toxin" evidence="4">
    <location>
        <begin position="159"/>
        <end position="243"/>
    </location>
</feature>
<protein>
    <submittedName>
        <fullName evidence="5">Zeta toxin domain containing protein</fullName>
    </submittedName>
</protein>
<dbReference type="InterPro" id="IPR027417">
    <property type="entry name" value="P-loop_NTPase"/>
</dbReference>
<evidence type="ECO:0000256" key="3">
    <source>
        <dbReference type="SAM" id="MobiDB-lite"/>
    </source>
</evidence>
<feature type="region of interest" description="Disordered" evidence="3">
    <location>
        <begin position="66"/>
        <end position="105"/>
    </location>
</feature>
<dbReference type="GO" id="GO:0016301">
    <property type="term" value="F:kinase activity"/>
    <property type="evidence" value="ECO:0007669"/>
    <property type="project" value="InterPro"/>
</dbReference>
<gene>
    <name evidence="5" type="ORF">UFOVP766_37</name>
</gene>
<dbReference type="Pfam" id="PF06414">
    <property type="entry name" value="Zeta_toxin"/>
    <property type="match status" value="1"/>
</dbReference>
<evidence type="ECO:0000313" key="5">
    <source>
        <dbReference type="EMBL" id="CAB4161236.1"/>
    </source>
</evidence>
<dbReference type="Gene3D" id="3.40.50.300">
    <property type="entry name" value="P-loop containing nucleotide triphosphate hydrolases"/>
    <property type="match status" value="1"/>
</dbReference>
<feature type="region of interest" description="Disordered" evidence="3">
    <location>
        <begin position="1"/>
        <end position="22"/>
    </location>
</feature>
<name>A0A6J5NUA3_9CAUD</name>
<feature type="compositionally biased region" description="Low complexity" evidence="3">
    <location>
        <begin position="9"/>
        <end position="22"/>
    </location>
</feature>
<evidence type="ECO:0000256" key="1">
    <source>
        <dbReference type="ARBA" id="ARBA00022741"/>
    </source>
</evidence>
<dbReference type="EMBL" id="LR796699">
    <property type="protein sequence ID" value="CAB4161236.1"/>
    <property type="molecule type" value="Genomic_DNA"/>
</dbReference>
<accession>A0A6J5NUA3</accession>
<proteinExistence type="predicted"/>
<dbReference type="GO" id="GO:0005524">
    <property type="term" value="F:ATP binding"/>
    <property type="evidence" value="ECO:0007669"/>
    <property type="project" value="UniProtKB-KW"/>
</dbReference>
<keyword evidence="2" id="KW-0067">ATP-binding</keyword>
<feature type="compositionally biased region" description="Basic and acidic residues" evidence="3">
    <location>
        <begin position="81"/>
        <end position="104"/>
    </location>
</feature>